<evidence type="ECO:0000259" key="10">
    <source>
        <dbReference type="SMART" id="SM01192"/>
    </source>
</evidence>
<feature type="domain" description="Enolase N-terminal" evidence="11">
    <location>
        <begin position="72"/>
        <end position="271"/>
    </location>
</feature>
<feature type="domain" description="Enolase C-terminal TIM barrel" evidence="10">
    <location>
        <begin position="283"/>
        <end position="575"/>
    </location>
</feature>
<evidence type="ECO:0000259" key="11">
    <source>
        <dbReference type="SMART" id="SM01193"/>
    </source>
</evidence>
<dbReference type="GO" id="GO:0004634">
    <property type="term" value="F:phosphopyruvate hydratase activity"/>
    <property type="evidence" value="ECO:0007669"/>
    <property type="project" value="UniProtKB-EC"/>
</dbReference>
<comment type="similarity">
    <text evidence="2">Belongs to the enolase family.</text>
</comment>
<evidence type="ECO:0000256" key="5">
    <source>
        <dbReference type="ARBA" id="ARBA00023239"/>
    </source>
</evidence>
<feature type="non-terminal residue" evidence="12">
    <location>
        <position position="583"/>
    </location>
</feature>
<dbReference type="InterPro" id="IPR029017">
    <property type="entry name" value="Enolase-like_N"/>
</dbReference>
<dbReference type="PANTHER" id="PTHR11902">
    <property type="entry name" value="ENOLASE"/>
    <property type="match status" value="1"/>
</dbReference>
<name>A0A8J7THR9_ATRSP</name>
<dbReference type="InterPro" id="IPR036849">
    <property type="entry name" value="Enolase-like_C_sf"/>
</dbReference>
<comment type="catalytic activity">
    <reaction evidence="8">
        <text>(2R)-2-phosphoglycerate = phosphoenolpyruvate + H2O</text>
        <dbReference type="Rhea" id="RHEA:10164"/>
        <dbReference type="ChEBI" id="CHEBI:15377"/>
        <dbReference type="ChEBI" id="CHEBI:58289"/>
        <dbReference type="ChEBI" id="CHEBI:58702"/>
        <dbReference type="EC" id="4.2.1.11"/>
    </reaction>
</comment>
<dbReference type="InterPro" id="IPR020811">
    <property type="entry name" value="Enolase_N"/>
</dbReference>
<dbReference type="AlphaFoldDB" id="A0A8J7THR9"/>
<dbReference type="SUPFAM" id="SSF54826">
    <property type="entry name" value="Enolase N-terminal domain-like"/>
    <property type="match status" value="1"/>
</dbReference>
<dbReference type="SMART" id="SM01193">
    <property type="entry name" value="Enolase_N"/>
    <property type="match status" value="1"/>
</dbReference>
<evidence type="ECO:0000256" key="2">
    <source>
        <dbReference type="ARBA" id="ARBA00009604"/>
    </source>
</evidence>
<evidence type="ECO:0000313" key="13">
    <source>
        <dbReference type="Proteomes" id="UP000736164"/>
    </source>
</evidence>
<feature type="region of interest" description="Disordered" evidence="9">
    <location>
        <begin position="176"/>
        <end position="211"/>
    </location>
</feature>
<dbReference type="Gene3D" id="3.20.20.120">
    <property type="entry name" value="Enolase-like C-terminal domain"/>
    <property type="match status" value="1"/>
</dbReference>
<dbReference type="UniPathway" id="UPA00109">
    <property type="reaction ID" value="UER00187"/>
</dbReference>
<evidence type="ECO:0000256" key="8">
    <source>
        <dbReference type="ARBA" id="ARBA00048333"/>
    </source>
</evidence>
<gene>
    <name evidence="12" type="primary">Eno4</name>
    <name evidence="12" type="ORF">GTO95_0012854</name>
</gene>
<dbReference type="InterPro" id="IPR000941">
    <property type="entry name" value="Enolase"/>
</dbReference>
<organism evidence="12 13">
    <name type="scientific">Atractosteus spatula</name>
    <name type="common">Alligator gar</name>
    <name type="synonym">Lepisosteus spatula</name>
    <dbReference type="NCBI Taxonomy" id="7917"/>
    <lineage>
        <taxon>Eukaryota</taxon>
        <taxon>Metazoa</taxon>
        <taxon>Chordata</taxon>
        <taxon>Craniata</taxon>
        <taxon>Vertebrata</taxon>
        <taxon>Euteleostomi</taxon>
        <taxon>Actinopterygii</taxon>
        <taxon>Neopterygii</taxon>
        <taxon>Holostei</taxon>
        <taxon>Semionotiformes</taxon>
        <taxon>Lepisosteidae</taxon>
        <taxon>Atractosteus</taxon>
    </lineage>
</organism>
<feature type="non-terminal residue" evidence="12">
    <location>
        <position position="1"/>
    </location>
</feature>
<evidence type="ECO:0000256" key="7">
    <source>
        <dbReference type="ARBA" id="ARBA00034855"/>
    </source>
</evidence>
<keyword evidence="5" id="KW-0456">Lyase</keyword>
<dbReference type="InterPro" id="IPR020810">
    <property type="entry name" value="Enolase_C"/>
</dbReference>
<proteinExistence type="inferred from homology"/>
<dbReference type="SMART" id="SM01192">
    <property type="entry name" value="Enolase_C"/>
    <property type="match status" value="1"/>
</dbReference>
<reference evidence="12" key="1">
    <citation type="journal article" date="2021" name="Cell">
        <title>Tracing the genetic footprints of vertebrate landing in non-teleost ray-finned fishes.</title>
        <authorList>
            <person name="Bi X."/>
            <person name="Wang K."/>
            <person name="Yang L."/>
            <person name="Pan H."/>
            <person name="Jiang H."/>
            <person name="Wei Q."/>
            <person name="Fang M."/>
            <person name="Yu H."/>
            <person name="Zhu C."/>
            <person name="Cai Y."/>
            <person name="He Y."/>
            <person name="Gan X."/>
            <person name="Zeng H."/>
            <person name="Yu D."/>
            <person name="Zhu Y."/>
            <person name="Jiang H."/>
            <person name="Qiu Q."/>
            <person name="Yang H."/>
            <person name="Zhang Y.E."/>
            <person name="Wang W."/>
            <person name="Zhu M."/>
            <person name="He S."/>
            <person name="Zhang G."/>
        </authorList>
    </citation>
    <scope>NUCLEOTIDE SEQUENCE</scope>
    <source>
        <strain evidence="12">Allg_001</strain>
    </source>
</reference>
<dbReference type="Proteomes" id="UP000736164">
    <property type="component" value="Unassembled WGS sequence"/>
</dbReference>
<dbReference type="Pfam" id="PF00113">
    <property type="entry name" value="Enolase_C"/>
    <property type="match status" value="1"/>
</dbReference>
<evidence type="ECO:0000256" key="6">
    <source>
        <dbReference type="ARBA" id="ARBA00031125"/>
    </source>
</evidence>
<dbReference type="Gene3D" id="3.30.390.10">
    <property type="entry name" value="Enolase-like, N-terminal domain"/>
    <property type="match status" value="1"/>
</dbReference>
<accession>A0A8J7THR9</accession>
<keyword evidence="4" id="KW-0324">Glycolysis</keyword>
<keyword evidence="13" id="KW-1185">Reference proteome</keyword>
<feature type="compositionally biased region" description="Basic and acidic residues" evidence="9">
    <location>
        <begin position="176"/>
        <end position="188"/>
    </location>
</feature>
<evidence type="ECO:0000256" key="9">
    <source>
        <dbReference type="SAM" id="MobiDB-lite"/>
    </source>
</evidence>
<evidence type="ECO:0000256" key="1">
    <source>
        <dbReference type="ARBA" id="ARBA00005031"/>
    </source>
</evidence>
<comment type="pathway">
    <text evidence="1">Carbohydrate degradation; glycolysis; pyruvate from D-glyceraldehyde 3-phosphate: step 4/5.</text>
</comment>
<evidence type="ECO:0000313" key="12">
    <source>
        <dbReference type="EMBL" id="MBN3324368.1"/>
    </source>
</evidence>
<evidence type="ECO:0000256" key="4">
    <source>
        <dbReference type="ARBA" id="ARBA00023152"/>
    </source>
</evidence>
<dbReference type="GO" id="GO:0000287">
    <property type="term" value="F:magnesium ion binding"/>
    <property type="evidence" value="ECO:0007669"/>
    <property type="project" value="InterPro"/>
</dbReference>
<dbReference type="SUPFAM" id="SSF51604">
    <property type="entry name" value="Enolase C-terminal domain-like"/>
    <property type="match status" value="1"/>
</dbReference>
<dbReference type="GO" id="GO:0000015">
    <property type="term" value="C:phosphopyruvate hydratase complex"/>
    <property type="evidence" value="ECO:0007669"/>
    <property type="project" value="InterPro"/>
</dbReference>
<dbReference type="InterPro" id="IPR047500">
    <property type="entry name" value="DD_ENO4"/>
</dbReference>
<dbReference type="EC" id="4.2.1.11" evidence="3"/>
<dbReference type="EMBL" id="JAAWVO010070603">
    <property type="protein sequence ID" value="MBN3324368.1"/>
    <property type="molecule type" value="Genomic_DNA"/>
</dbReference>
<evidence type="ECO:0000256" key="3">
    <source>
        <dbReference type="ARBA" id="ARBA00012058"/>
    </source>
</evidence>
<dbReference type="PANTHER" id="PTHR11902:SF30">
    <property type="entry name" value="ENOLASE 4"/>
    <property type="match status" value="1"/>
</dbReference>
<protein>
    <recommendedName>
        <fullName evidence="7">Enolase 4</fullName>
        <ecNumber evidence="3">4.2.1.11</ecNumber>
    </recommendedName>
    <alternativeName>
        <fullName evidence="6">2-phospho-D-glycerate hydro-lyase</fullName>
    </alternativeName>
</protein>
<comment type="caution">
    <text evidence="12">The sequence shown here is derived from an EMBL/GenBank/DDBJ whole genome shotgun (WGS) entry which is preliminary data.</text>
</comment>
<dbReference type="CDD" id="cd22974">
    <property type="entry name" value="DD_ENO4"/>
    <property type="match status" value="1"/>
</dbReference>
<dbReference type="GO" id="GO:0006096">
    <property type="term" value="P:glycolytic process"/>
    <property type="evidence" value="ECO:0007669"/>
    <property type="project" value="UniProtKB-UniPathway"/>
</dbReference>
<sequence>MSYNSFLNKGSQLSKEDREFYELKNRAAEYYRANGVPQKMEDVLNLMFYEKPDDVYGYLAIYFSRFSKPPVIYRLLGKEVYDGKGEPTVQADVVCITKNEEKIVSSAVISSPDAVQDCSVQDASVCDDDAKRKDSVLTALQWINESLTTMLKGYEPADQAGVDKLLSDFFAARSLEEQDRKSREKEEQQLSESLPEATPPPMPPTASKDKKTSAKVFFTFPGKKNNHQEKPIPPAEPPEQVLPGSMAIGAVSLAVAKTAAHFKGIPLYQHIASLKHSQECPKEFHIPLPMVTLLSCGKSSPGKLNLMDEIILIPKPGQRFKQNAENVCNIFVEPYLFIDCLINSPVPNTVSDSGALVVGYDRFEQPLDLITETVSSLGLTLGTDIHLAINCAAHKLMDYQKGKYEVSTGTSKSPDEMVDMYVELTSRYPGVIALIDPLRKEDREQWDKLYTTIGHRCYLLAEFALKPICSHLNEDSLAMAGINGLVLKQTNQTTVCDLIEVTKQMEGKRYITVTGTTDGETCDDALSDLAVGLGVRFVKLGGLRRGERVTKYSRLISIEEELAQQGILGMAFSLSVFSTRRKG</sequence>